<name>X1IG08_9ZZZZ</name>
<accession>X1IG08</accession>
<evidence type="ECO:0000256" key="1">
    <source>
        <dbReference type="SAM" id="MobiDB-lite"/>
    </source>
</evidence>
<dbReference type="AlphaFoldDB" id="X1IG08"/>
<feature type="non-terminal residue" evidence="2">
    <location>
        <position position="138"/>
    </location>
</feature>
<dbReference type="EMBL" id="BARU01023726">
    <property type="protein sequence ID" value="GAH56478.1"/>
    <property type="molecule type" value="Genomic_DNA"/>
</dbReference>
<organism evidence="2">
    <name type="scientific">marine sediment metagenome</name>
    <dbReference type="NCBI Taxonomy" id="412755"/>
    <lineage>
        <taxon>unclassified sequences</taxon>
        <taxon>metagenomes</taxon>
        <taxon>ecological metagenomes</taxon>
    </lineage>
</organism>
<feature type="region of interest" description="Disordered" evidence="1">
    <location>
        <begin position="119"/>
        <end position="138"/>
    </location>
</feature>
<sequence>MPERNILRIYGNWVYGGIGEANRYQYYAPIYQETGRALNLCRSKNTEEYLVGRVNSILNSDGEVLIVANVEERFRTYQYTNQLGYLMYAVILPETLVSNFGIREGEYLDVTFKEVRGPSARDTSGDNWEMSKPIFPKM</sequence>
<proteinExistence type="predicted"/>
<reference evidence="2" key="1">
    <citation type="journal article" date="2014" name="Front. Microbiol.">
        <title>High frequency of phylogenetically diverse reductive dehalogenase-homologous genes in deep subseafloor sedimentary metagenomes.</title>
        <authorList>
            <person name="Kawai M."/>
            <person name="Futagami T."/>
            <person name="Toyoda A."/>
            <person name="Takaki Y."/>
            <person name="Nishi S."/>
            <person name="Hori S."/>
            <person name="Arai W."/>
            <person name="Tsubouchi T."/>
            <person name="Morono Y."/>
            <person name="Uchiyama I."/>
            <person name="Ito T."/>
            <person name="Fujiyama A."/>
            <person name="Inagaki F."/>
            <person name="Takami H."/>
        </authorList>
    </citation>
    <scope>NUCLEOTIDE SEQUENCE</scope>
    <source>
        <strain evidence="2">Expedition CK06-06</strain>
    </source>
</reference>
<gene>
    <name evidence="2" type="ORF">S03H2_38473</name>
</gene>
<evidence type="ECO:0000313" key="2">
    <source>
        <dbReference type="EMBL" id="GAH56478.1"/>
    </source>
</evidence>
<protein>
    <submittedName>
        <fullName evidence="2">Uncharacterized protein</fullName>
    </submittedName>
</protein>
<comment type="caution">
    <text evidence="2">The sequence shown here is derived from an EMBL/GenBank/DDBJ whole genome shotgun (WGS) entry which is preliminary data.</text>
</comment>